<dbReference type="InterPro" id="IPR001565">
    <property type="entry name" value="Synaptotagmin"/>
</dbReference>
<evidence type="ECO:0000256" key="17">
    <source>
        <dbReference type="ARBA" id="ARBA00046951"/>
    </source>
</evidence>
<dbReference type="GO" id="GO:0042584">
    <property type="term" value="C:chromaffin granule membrane"/>
    <property type="evidence" value="ECO:0007669"/>
    <property type="project" value="UniProtKB-SubCell"/>
</dbReference>
<feature type="compositionally biased region" description="Basic and acidic residues" evidence="19">
    <location>
        <begin position="371"/>
        <end position="381"/>
    </location>
</feature>
<reference evidence="22" key="2">
    <citation type="journal article" date="2013" name="Nat. Commun.">
        <title>Genome of the Chinese tree shrew.</title>
        <authorList>
            <person name="Fan Y."/>
            <person name="Huang Z.Y."/>
            <person name="Cao C.C."/>
            <person name="Chen C.S."/>
            <person name="Chen Y.X."/>
            <person name="Fan D.D."/>
            <person name="He J."/>
            <person name="Hou H.L."/>
            <person name="Hu L."/>
            <person name="Hu X.T."/>
            <person name="Jiang X.T."/>
            <person name="Lai R."/>
            <person name="Lang Y.S."/>
            <person name="Liang B."/>
            <person name="Liao S.G."/>
            <person name="Mu D."/>
            <person name="Ma Y.Y."/>
            <person name="Niu Y.Y."/>
            <person name="Sun X.Q."/>
            <person name="Xia J.Q."/>
            <person name="Xiao J."/>
            <person name="Xiong Z.Q."/>
            <person name="Xu L."/>
            <person name="Yang L."/>
            <person name="Zhang Y."/>
            <person name="Zhao W."/>
            <person name="Zhao X.D."/>
            <person name="Zheng Y.T."/>
            <person name="Zhou J.M."/>
            <person name="Zhu Y.B."/>
            <person name="Zhang G.J."/>
            <person name="Wang J."/>
            <person name="Yao Y.G."/>
        </authorList>
    </citation>
    <scope>NUCLEOTIDE SEQUENCE [LARGE SCALE GENOMIC DNA]</scope>
</reference>
<dbReference type="PANTHER" id="PTHR10024:SF239">
    <property type="entry name" value="SYNAPTOTAGMIN-1"/>
    <property type="match status" value="1"/>
</dbReference>
<dbReference type="PRINTS" id="PR00399">
    <property type="entry name" value="SYNAPTOTAGMN"/>
</dbReference>
<dbReference type="GO" id="GO:0030672">
    <property type="term" value="C:synaptic vesicle membrane"/>
    <property type="evidence" value="ECO:0007669"/>
    <property type="project" value="UniProtKB-SubCell"/>
</dbReference>
<proteinExistence type="inferred from homology"/>
<comment type="similarity">
    <text evidence="4">Belongs to the eukaryotic ribosomal protein eL21 family.</text>
</comment>
<dbReference type="CDD" id="cd08385">
    <property type="entry name" value="C2A_Synaptotagmin-1-5-6-9-10"/>
    <property type="match status" value="1"/>
</dbReference>
<comment type="similarity">
    <text evidence="3 18">Belongs to the synaptotagmin family.</text>
</comment>
<dbReference type="Proteomes" id="UP000011518">
    <property type="component" value="Unassembled WGS sequence"/>
</dbReference>
<evidence type="ECO:0000256" key="1">
    <source>
        <dbReference type="ARBA" id="ARBA00004254"/>
    </source>
</evidence>
<evidence type="ECO:0000256" key="11">
    <source>
        <dbReference type="ARBA" id="ARBA00023018"/>
    </source>
</evidence>
<evidence type="ECO:0000256" key="6">
    <source>
        <dbReference type="ARBA" id="ARBA00022723"/>
    </source>
</evidence>
<dbReference type="SUPFAM" id="SSF50104">
    <property type="entry name" value="Translation proteins SH3-like domain"/>
    <property type="match status" value="1"/>
</dbReference>
<keyword evidence="8 18" id="KW-0106">Calcium</keyword>
<dbReference type="FunFam" id="2.60.40.150:FF:000016">
    <property type="entry name" value="Synaptotagmin 1"/>
    <property type="match status" value="1"/>
</dbReference>
<protein>
    <recommendedName>
        <fullName evidence="18">Synaptotagmin</fullName>
    </recommendedName>
</protein>
<dbReference type="PROSITE" id="PS50004">
    <property type="entry name" value="C2"/>
    <property type="match status" value="1"/>
</dbReference>
<evidence type="ECO:0000256" key="14">
    <source>
        <dbReference type="ARBA" id="ARBA00023274"/>
    </source>
</evidence>
<dbReference type="GO" id="GO:0005886">
    <property type="term" value="C:plasma membrane"/>
    <property type="evidence" value="ECO:0007669"/>
    <property type="project" value="TreeGrafter"/>
</dbReference>
<comment type="subcellular location">
    <subcellularLocation>
        <location evidence="2">Cytoplasmic vesicle</location>
        <location evidence="2">Secretory vesicle</location>
        <location evidence="2">Chromaffin granule membrane</location>
        <topology evidence="2">Single-pass membrane protein</topology>
    </subcellularLocation>
    <subcellularLocation>
        <location evidence="1 18">Cytoplasmic vesicle</location>
        <location evidence="1 18">Secretory vesicle</location>
        <location evidence="1 18">Synaptic vesicle membrane</location>
        <topology evidence="1 18">Single-pass membrane protein</topology>
    </subcellularLocation>
</comment>
<feature type="region of interest" description="Disordered" evidence="19">
    <location>
        <begin position="347"/>
        <end position="381"/>
    </location>
</feature>
<evidence type="ECO:0000256" key="3">
    <source>
        <dbReference type="ARBA" id="ARBA00006996"/>
    </source>
</evidence>
<dbReference type="InterPro" id="IPR036948">
    <property type="entry name" value="Ribosomal_eL21_sf"/>
</dbReference>
<gene>
    <name evidence="21" type="ORF">TREES_T100018399</name>
</gene>
<feature type="domain" description="C2" evidence="20">
    <location>
        <begin position="142"/>
        <end position="261"/>
    </location>
</feature>
<dbReference type="GO" id="GO:0030424">
    <property type="term" value="C:axon"/>
    <property type="evidence" value="ECO:0007669"/>
    <property type="project" value="TreeGrafter"/>
</dbReference>
<dbReference type="GO" id="GO:0006412">
    <property type="term" value="P:translation"/>
    <property type="evidence" value="ECO:0007669"/>
    <property type="project" value="InterPro"/>
</dbReference>
<name>L9L9Z2_TUPCH</name>
<feature type="region of interest" description="Disordered" evidence="19">
    <location>
        <begin position="113"/>
        <end position="142"/>
    </location>
</feature>
<dbReference type="Pfam" id="PF01157">
    <property type="entry name" value="Ribosomal_L21e"/>
    <property type="match status" value="1"/>
</dbReference>
<dbReference type="CDD" id="cd21963">
    <property type="entry name" value="Syt1_N"/>
    <property type="match status" value="1"/>
</dbReference>
<dbReference type="Gene3D" id="2.30.30.70">
    <property type="entry name" value="Ribosomal protein L21"/>
    <property type="match status" value="1"/>
</dbReference>
<dbReference type="GO" id="GO:0031045">
    <property type="term" value="C:dense core granule"/>
    <property type="evidence" value="ECO:0007669"/>
    <property type="project" value="TreeGrafter"/>
</dbReference>
<dbReference type="GO" id="GO:0001786">
    <property type="term" value="F:phosphatidylserine binding"/>
    <property type="evidence" value="ECO:0007669"/>
    <property type="project" value="TreeGrafter"/>
</dbReference>
<dbReference type="InParanoid" id="L9L9Z2"/>
<reference evidence="22" key="1">
    <citation type="submission" date="2012-07" db="EMBL/GenBank/DDBJ databases">
        <title>Genome of the Chinese tree shrew, a rising model animal genetically related to primates.</title>
        <authorList>
            <person name="Zhang G."/>
            <person name="Fan Y."/>
            <person name="Yao Y."/>
            <person name="Huang Z."/>
        </authorList>
    </citation>
    <scope>NUCLEOTIDE SEQUENCE [LARGE SCALE GENOMIC DNA]</scope>
</reference>
<dbReference type="Gene3D" id="2.60.40.150">
    <property type="entry name" value="C2 domain"/>
    <property type="match status" value="1"/>
</dbReference>
<dbReference type="InterPro" id="IPR001147">
    <property type="entry name" value="Ribosomal_eL21"/>
</dbReference>
<comment type="cofactor">
    <cofactor evidence="18">
        <name>Ca(2+)</name>
        <dbReference type="ChEBI" id="CHEBI:29108"/>
    </cofactor>
    <text evidence="18">Binds 3 Ca(2+) ions per subunit. The ions are bound to the C2 domains.</text>
</comment>
<dbReference type="InterPro" id="IPR035892">
    <property type="entry name" value="C2_domain_sf"/>
</dbReference>
<dbReference type="FunFam" id="6.10.250.3260:FF:000001">
    <property type="entry name" value="60S ribosomal protein L21"/>
    <property type="match status" value="1"/>
</dbReference>
<sequence>MVSESHHEALAAPPVTTVATVVPHNATEPASPGEGKEDAFSKLKEKFMNELHKIPLPPWALIAIAIVAVLLVLTCCFCICKKCLFKKKNKKKGKEKGGKNAINMKDVKDLGKTMKDQALKDDDAETGLTDGEEKEEPKEEEKLGKLQYSLDYDFQNNQLLVGIIQAAELPALDMGGTSDPYVKVFLLPDKKKKFETKVHRKTLNPVFNEQFTFKVPYSELGGKTLVMAVYDFDRFSKHDIIGEFKVPMNTVDFGHVTEEWRDLQSAEKEEKGDIVDIKGMDTVQKGMPHKCYHDKTGRVYNVTQHAVGTVVNKQVKGKILAKRMNVHIEHIKHSKSRDSFLKRVKENDQKKKEAKKKGTWVQLKHQPAPPREAHFVRTNGKEPELLEPIPYEFRP</sequence>
<keyword evidence="12 18" id="KW-0472">Membrane</keyword>
<dbReference type="GO" id="GO:0000149">
    <property type="term" value="F:SNARE binding"/>
    <property type="evidence" value="ECO:0007669"/>
    <property type="project" value="TreeGrafter"/>
</dbReference>
<evidence type="ECO:0000313" key="22">
    <source>
        <dbReference type="Proteomes" id="UP000011518"/>
    </source>
</evidence>
<dbReference type="GO" id="GO:0005509">
    <property type="term" value="F:calcium ion binding"/>
    <property type="evidence" value="ECO:0007669"/>
    <property type="project" value="UniProtKB-UniRule"/>
</dbReference>
<accession>L9L9Z2</accession>
<keyword evidence="7" id="KW-0677">Repeat</keyword>
<dbReference type="EMBL" id="KB320494">
    <property type="protein sequence ID" value="ELW70522.1"/>
    <property type="molecule type" value="Genomic_DNA"/>
</dbReference>
<evidence type="ECO:0000256" key="13">
    <source>
        <dbReference type="ARBA" id="ARBA00023180"/>
    </source>
</evidence>
<evidence type="ECO:0000313" key="21">
    <source>
        <dbReference type="EMBL" id="ELW70522.1"/>
    </source>
</evidence>
<keyword evidence="6 18" id="KW-0479">Metal-binding</keyword>
<dbReference type="GO" id="GO:0030276">
    <property type="term" value="F:clathrin binding"/>
    <property type="evidence" value="ECO:0007669"/>
    <property type="project" value="TreeGrafter"/>
</dbReference>
<evidence type="ECO:0000256" key="9">
    <source>
        <dbReference type="ARBA" id="ARBA00022980"/>
    </source>
</evidence>
<dbReference type="Gene3D" id="6.10.250.3260">
    <property type="match status" value="1"/>
</dbReference>
<keyword evidence="13" id="KW-0325">Glycoprotein</keyword>
<comment type="function">
    <text evidence="18">May have a regulatory role in the membrane interactions during trafficking of synaptic vesicles at the active zone of the synapse. It binds acidic phospholipids with a specificity that requires the presence of both an acidic head group and a diacyl backbone.</text>
</comment>
<dbReference type="FunFam" id="2.30.30.70:FF:000003">
    <property type="entry name" value="60S ribosomal protein L21"/>
    <property type="match status" value="1"/>
</dbReference>
<dbReference type="InterPro" id="IPR000008">
    <property type="entry name" value="C2_dom"/>
</dbReference>
<dbReference type="GO" id="GO:1990904">
    <property type="term" value="C:ribonucleoprotein complex"/>
    <property type="evidence" value="ECO:0007669"/>
    <property type="project" value="UniProtKB-KW"/>
</dbReference>
<evidence type="ECO:0000256" key="8">
    <source>
        <dbReference type="ARBA" id="ARBA00022837"/>
    </source>
</evidence>
<keyword evidence="5 18" id="KW-0812">Transmembrane</keyword>
<dbReference type="PANTHER" id="PTHR10024">
    <property type="entry name" value="SYNAPTOTAGMIN"/>
    <property type="match status" value="1"/>
</dbReference>
<evidence type="ECO:0000256" key="16">
    <source>
        <dbReference type="ARBA" id="ARBA00045706"/>
    </source>
</evidence>
<dbReference type="GO" id="GO:0048791">
    <property type="term" value="P:calcium ion-regulated exocytosis of neurotransmitter"/>
    <property type="evidence" value="ECO:0007669"/>
    <property type="project" value="TreeGrafter"/>
</dbReference>
<keyword evidence="10 18" id="KW-1133">Transmembrane helix</keyword>
<keyword evidence="14" id="KW-0687">Ribonucleoprotein</keyword>
<keyword evidence="11 18" id="KW-0770">Synapse</keyword>
<evidence type="ECO:0000256" key="19">
    <source>
        <dbReference type="SAM" id="MobiDB-lite"/>
    </source>
</evidence>
<comment type="subunit">
    <text evidence="17">Homotetramer. Heterodimer; heterodimerizes with SYT2 in presence of calcium. Interacts with SCAMP5. Interacts with STON2. Forms a complex with SV2B, syntaxin 1 and SNAP25. Interacts with SV2A, SV2B and SV2C. Interacts with RIMS1. Interacts with PRRT2. Interacts with DNAJC5 in a phosphorylation-dependent manner. Interacts (via N-terminus) with RAB3A. Interacts with SYT12. Interacts with calmodulin. Interacts with DNM1 (via C-terminal proline-rich domain (PRD)); this interaction facilitates vesicle fission during clathrin-mediated endocytosis (CME).</text>
</comment>
<dbReference type="Pfam" id="PF00168">
    <property type="entry name" value="C2"/>
    <property type="match status" value="1"/>
</dbReference>
<evidence type="ECO:0000256" key="5">
    <source>
        <dbReference type="ARBA" id="ARBA00022692"/>
    </source>
</evidence>
<dbReference type="GO" id="GO:0005840">
    <property type="term" value="C:ribosome"/>
    <property type="evidence" value="ECO:0007669"/>
    <property type="project" value="UniProtKB-KW"/>
</dbReference>
<dbReference type="PRINTS" id="PR00360">
    <property type="entry name" value="C2DOMAIN"/>
</dbReference>
<evidence type="ECO:0000256" key="10">
    <source>
        <dbReference type="ARBA" id="ARBA00022989"/>
    </source>
</evidence>
<keyword evidence="22" id="KW-1185">Reference proteome</keyword>
<organism evidence="21 22">
    <name type="scientific">Tupaia chinensis</name>
    <name type="common">Chinese tree shrew</name>
    <name type="synonym">Tupaia belangeri chinensis</name>
    <dbReference type="NCBI Taxonomy" id="246437"/>
    <lineage>
        <taxon>Eukaryota</taxon>
        <taxon>Metazoa</taxon>
        <taxon>Chordata</taxon>
        <taxon>Craniata</taxon>
        <taxon>Vertebrata</taxon>
        <taxon>Euteleostomi</taxon>
        <taxon>Mammalia</taxon>
        <taxon>Eutheria</taxon>
        <taxon>Euarchontoglires</taxon>
        <taxon>Scandentia</taxon>
        <taxon>Tupaiidae</taxon>
        <taxon>Tupaia</taxon>
    </lineage>
</organism>
<comment type="function">
    <text evidence="16">Calcium sensor that participates in triggering neurotransmitter release at the synapse. May have a regulatory role in the membrane interactions during trafficking of synaptic vesicles at the active zone of the synapse. It binds acidic phospholipids with a specificity that requires the presence of both an acidic head group and a diacyl backbone. A Ca(2+)-dependent interaction between synaptotagmin and putative receptors for activated protein kinase C has also been reported. It can bind to at least three additional proteins in a Ca(2+)-independent manner; these are neurexins, syntaxin and AP2. Plays a role in dendrite formation by melanocytes.</text>
</comment>
<dbReference type="GO" id="GO:0048488">
    <property type="term" value="P:synaptic vesicle endocytosis"/>
    <property type="evidence" value="ECO:0007669"/>
    <property type="project" value="TreeGrafter"/>
</dbReference>
<dbReference type="AlphaFoldDB" id="L9L9Z2"/>
<evidence type="ECO:0000259" key="20">
    <source>
        <dbReference type="PROSITE" id="PS50004"/>
    </source>
</evidence>
<dbReference type="GO" id="GO:0005544">
    <property type="term" value="F:calcium-dependent phospholipid binding"/>
    <property type="evidence" value="ECO:0007669"/>
    <property type="project" value="TreeGrafter"/>
</dbReference>
<keyword evidence="9" id="KW-0689">Ribosomal protein</keyword>
<feature type="compositionally biased region" description="Acidic residues" evidence="19">
    <location>
        <begin position="122"/>
        <end position="134"/>
    </location>
</feature>
<dbReference type="InterPro" id="IPR008991">
    <property type="entry name" value="Translation_prot_SH3-like_sf"/>
</dbReference>
<dbReference type="eggNOG" id="KOG1028">
    <property type="taxonomic scope" value="Eukaryota"/>
</dbReference>
<evidence type="ECO:0000256" key="7">
    <source>
        <dbReference type="ARBA" id="ARBA00022737"/>
    </source>
</evidence>
<evidence type="ECO:0000256" key="12">
    <source>
        <dbReference type="ARBA" id="ARBA00023136"/>
    </source>
</evidence>
<feature type="transmembrane region" description="Helical" evidence="18">
    <location>
        <begin position="59"/>
        <end position="80"/>
    </location>
</feature>
<dbReference type="SMART" id="SM00239">
    <property type="entry name" value="C2"/>
    <property type="match status" value="1"/>
</dbReference>
<evidence type="ECO:0000256" key="4">
    <source>
        <dbReference type="ARBA" id="ARBA00008427"/>
    </source>
</evidence>
<dbReference type="SUPFAM" id="SSF49562">
    <property type="entry name" value="C2 domain (Calcium/lipid-binding domain, CaLB)"/>
    <property type="match status" value="1"/>
</dbReference>
<keyword evidence="15 18" id="KW-0968">Cytoplasmic vesicle</keyword>
<evidence type="ECO:0000256" key="2">
    <source>
        <dbReference type="ARBA" id="ARBA00004349"/>
    </source>
</evidence>
<evidence type="ECO:0000256" key="18">
    <source>
        <dbReference type="RuleBase" id="RU367154"/>
    </source>
</evidence>
<evidence type="ECO:0000256" key="15">
    <source>
        <dbReference type="ARBA" id="ARBA00023329"/>
    </source>
</evidence>
<dbReference type="STRING" id="246437.L9L9Z2"/>
<dbReference type="GO" id="GO:0003735">
    <property type="term" value="F:structural constituent of ribosome"/>
    <property type="evidence" value="ECO:0007669"/>
    <property type="project" value="InterPro"/>
</dbReference>